<evidence type="ECO:0000313" key="2">
    <source>
        <dbReference type="Proteomes" id="UP000600363"/>
    </source>
</evidence>
<name>A0A832RWI6_9EURY</name>
<gene>
    <name evidence="1" type="ORF">HA299_03715</name>
</gene>
<comment type="caution">
    <text evidence="1">The sequence shown here is derived from an EMBL/GenBank/DDBJ whole genome shotgun (WGS) entry which is preliminary data.</text>
</comment>
<proteinExistence type="predicted"/>
<dbReference type="AlphaFoldDB" id="A0A832RWI6"/>
<sequence length="255" mass="28828">MSRALGRVARVDPVQCALVVPPERVRLKGEFELHLGARGCAGSFERGEYVPCTSRQAPYCERCRPFDPCAVCRGVCQKAEMDCTTPHSIYLALFSPDLLKVGVSRTERLKTRLMEQGADIGVEIARCENGQIARAIEHRLSRVVSDRVSTTSKMRGLTKRVNMEVWERAVATFRPIGQPLRLQYFDEQLRSEPLPLRIEPYTTLSGRGIGCKGSLFVFERMGMLHVIDMRDLLGYELLEEPQRTAVQTGLEYFEC</sequence>
<dbReference type="Pfam" id="PF10977">
    <property type="entry name" value="DUF2797"/>
    <property type="match status" value="1"/>
</dbReference>
<evidence type="ECO:0000313" key="1">
    <source>
        <dbReference type="EMBL" id="HIH69714.1"/>
    </source>
</evidence>
<protein>
    <submittedName>
        <fullName evidence="1">DUF2797 domain-containing protein</fullName>
    </submittedName>
</protein>
<dbReference type="RefSeq" id="WP_052353216.1">
    <property type="nucleotide sequence ID" value="NZ_DUIH01000012.1"/>
</dbReference>
<dbReference type="Proteomes" id="UP000600363">
    <property type="component" value="Unassembled WGS sequence"/>
</dbReference>
<dbReference type="EMBL" id="DUIH01000012">
    <property type="protein sequence ID" value="HIH69714.1"/>
    <property type="molecule type" value="Genomic_DNA"/>
</dbReference>
<dbReference type="InterPro" id="IPR021246">
    <property type="entry name" value="DUF2797"/>
</dbReference>
<accession>A0A832RWI6</accession>
<reference evidence="1" key="1">
    <citation type="journal article" date="2020" name="bioRxiv">
        <title>A rank-normalized archaeal taxonomy based on genome phylogeny resolves widespread incomplete and uneven classifications.</title>
        <authorList>
            <person name="Rinke C."/>
            <person name="Chuvochina M."/>
            <person name="Mussig A.J."/>
            <person name="Chaumeil P.-A."/>
            <person name="Waite D.W."/>
            <person name="Whitman W.B."/>
            <person name="Parks D.H."/>
            <person name="Hugenholtz P."/>
        </authorList>
    </citation>
    <scope>NUCLEOTIDE SEQUENCE</scope>
    <source>
        <strain evidence="1">UBA12518</strain>
    </source>
</reference>
<organism evidence="1 2">
    <name type="scientific">Methermicoccus shengliensis</name>
    <dbReference type="NCBI Taxonomy" id="660064"/>
    <lineage>
        <taxon>Archaea</taxon>
        <taxon>Methanobacteriati</taxon>
        <taxon>Methanobacteriota</taxon>
        <taxon>Stenosarchaea group</taxon>
        <taxon>Methanomicrobia</taxon>
        <taxon>Methanosarcinales</taxon>
        <taxon>Methermicoccaceae</taxon>
        <taxon>Methermicoccus</taxon>
    </lineage>
</organism>